<dbReference type="InterPro" id="IPR050662">
    <property type="entry name" value="Sec-metab_biosynth-thioest"/>
</dbReference>
<proteinExistence type="predicted"/>
<keyword evidence="3" id="KW-1185">Reference proteome</keyword>
<sequence>MLTLIDAGVNTEAAWNVFQTQLAEMGYRPDDIEQVVLTHHHPDHIGLLARLREDIPVFGHSYCVPWLINDPNFMRHHDAFYMELFHELGLTNQRKSSDVLKQMKSTLALGSVKPLTNTIAEGETLPNLDEWKIIETLGHAQSHLSFYRESDGVLIAGDHILAHISSNPLLEPPLQLDKERPKPQLQYRDSLMKLLPIDIHIAYTGHGENVRDIQTLVQQRLRTQHEKALLVKEMVQREALPALKICEQLFPTLFRKQMGFTLSATIGLLDYLQSLEMIDKKLDDFGVAYYATKSK</sequence>
<gene>
    <name evidence="2" type="ORF">G4D61_09050</name>
</gene>
<protein>
    <submittedName>
        <fullName evidence="2">MBL fold metallo-hydrolase</fullName>
    </submittedName>
</protein>
<dbReference type="EMBL" id="JAAIWK010000012">
    <property type="protein sequence ID" value="NEY20114.1"/>
    <property type="molecule type" value="Genomic_DNA"/>
</dbReference>
<dbReference type="PANTHER" id="PTHR23131">
    <property type="entry name" value="ENDORIBONUCLEASE LACTB2"/>
    <property type="match status" value="1"/>
</dbReference>
<name>A0A6M0P5W9_9BACI</name>
<dbReference type="AlphaFoldDB" id="A0A6M0P5W9"/>
<dbReference type="Pfam" id="PF00753">
    <property type="entry name" value="Lactamase_B"/>
    <property type="match status" value="1"/>
</dbReference>
<dbReference type="InterPro" id="IPR036866">
    <property type="entry name" value="RibonucZ/Hydroxyglut_hydro"/>
</dbReference>
<dbReference type="OrthoDB" id="2971563at2"/>
<dbReference type="RefSeq" id="WP_052137817.1">
    <property type="nucleotide sequence ID" value="NZ_JAAIWK010000012.1"/>
</dbReference>
<feature type="domain" description="Metallo-beta-lactamase" evidence="1">
    <location>
        <begin position="2"/>
        <end position="206"/>
    </location>
</feature>
<dbReference type="SUPFAM" id="SSF56281">
    <property type="entry name" value="Metallo-hydrolase/oxidoreductase"/>
    <property type="match status" value="1"/>
</dbReference>
<accession>A0A6M0P5W9</accession>
<keyword evidence="2" id="KW-0378">Hydrolase</keyword>
<evidence type="ECO:0000313" key="2">
    <source>
        <dbReference type="EMBL" id="NEY20114.1"/>
    </source>
</evidence>
<reference evidence="2 3" key="1">
    <citation type="submission" date="2020-02" db="EMBL/GenBank/DDBJ databases">
        <authorList>
            <person name="Feng H."/>
        </authorList>
    </citation>
    <scope>NUCLEOTIDE SEQUENCE [LARGE SCALE GENOMIC DNA]</scope>
    <source>
        <strain evidence="2 3">Gsoil 114</strain>
    </source>
</reference>
<dbReference type="InterPro" id="IPR001279">
    <property type="entry name" value="Metallo-B-lactamas"/>
</dbReference>
<evidence type="ECO:0000313" key="3">
    <source>
        <dbReference type="Proteomes" id="UP000476934"/>
    </source>
</evidence>
<dbReference type="PANTHER" id="PTHR23131:SF4">
    <property type="entry name" value="METALLO-BETA-LACTAMASE SUPERFAMILY POTEIN"/>
    <property type="match status" value="1"/>
</dbReference>
<dbReference type="SMART" id="SM00849">
    <property type="entry name" value="Lactamase_B"/>
    <property type="match status" value="1"/>
</dbReference>
<reference evidence="2 3" key="2">
    <citation type="submission" date="2020-03" db="EMBL/GenBank/DDBJ databases">
        <title>Bacillus aquiflavi sp. nov., isolated from yellow water of strong flavor Chinese baijiu in Yibin region of China.</title>
        <authorList>
            <person name="Xie J."/>
        </authorList>
    </citation>
    <scope>NUCLEOTIDE SEQUENCE [LARGE SCALE GENOMIC DNA]</scope>
    <source>
        <strain evidence="2 3">Gsoil 114</strain>
    </source>
</reference>
<dbReference type="GO" id="GO:0016787">
    <property type="term" value="F:hydrolase activity"/>
    <property type="evidence" value="ECO:0007669"/>
    <property type="project" value="UniProtKB-KW"/>
</dbReference>
<organism evidence="2 3">
    <name type="scientific">Heyndrickxia ginsengihumi</name>
    <dbReference type="NCBI Taxonomy" id="363870"/>
    <lineage>
        <taxon>Bacteria</taxon>
        <taxon>Bacillati</taxon>
        <taxon>Bacillota</taxon>
        <taxon>Bacilli</taxon>
        <taxon>Bacillales</taxon>
        <taxon>Bacillaceae</taxon>
        <taxon>Heyndrickxia</taxon>
    </lineage>
</organism>
<dbReference type="Gene3D" id="3.60.15.10">
    <property type="entry name" value="Ribonuclease Z/Hydroxyacylglutathione hydrolase-like"/>
    <property type="match status" value="1"/>
</dbReference>
<comment type="caution">
    <text evidence="2">The sequence shown here is derived from an EMBL/GenBank/DDBJ whole genome shotgun (WGS) entry which is preliminary data.</text>
</comment>
<evidence type="ECO:0000259" key="1">
    <source>
        <dbReference type="SMART" id="SM00849"/>
    </source>
</evidence>
<dbReference type="Proteomes" id="UP000476934">
    <property type="component" value="Unassembled WGS sequence"/>
</dbReference>